<protein>
    <submittedName>
        <fullName evidence="1">Uncharacterized protein</fullName>
    </submittedName>
</protein>
<reference evidence="1 2" key="2">
    <citation type="journal article" date="2022" name="Mol. Ecol. Resour.">
        <title>The genomes of chicory, endive, great burdock and yacon provide insights into Asteraceae paleo-polyploidization history and plant inulin production.</title>
        <authorList>
            <person name="Fan W."/>
            <person name="Wang S."/>
            <person name="Wang H."/>
            <person name="Wang A."/>
            <person name="Jiang F."/>
            <person name="Liu H."/>
            <person name="Zhao H."/>
            <person name="Xu D."/>
            <person name="Zhang Y."/>
        </authorList>
    </citation>
    <scope>NUCLEOTIDE SEQUENCE [LARGE SCALE GENOMIC DNA]</scope>
    <source>
        <strain evidence="2">cv. Niubang</strain>
    </source>
</reference>
<evidence type="ECO:0000313" key="2">
    <source>
        <dbReference type="Proteomes" id="UP001055879"/>
    </source>
</evidence>
<name>A0ACB8XFA2_ARCLA</name>
<evidence type="ECO:0000313" key="1">
    <source>
        <dbReference type="EMBL" id="KAI3665524.1"/>
    </source>
</evidence>
<sequence>MRSRSVLRHLCTSPKPKTKPCEGGDVAKTQNLRFVTKTQNQVKEETSPKTQNLRYVTQNPSIFVLRQNPKPSLYFAGGDVGRAATSCSRFIPFFNG</sequence>
<keyword evidence="2" id="KW-1185">Reference proteome</keyword>
<reference evidence="2" key="1">
    <citation type="journal article" date="2022" name="Mol. Ecol. Resour.">
        <title>The genomes of chicory, endive, great burdock and yacon provide insights into Asteraceae palaeo-polyploidization history and plant inulin production.</title>
        <authorList>
            <person name="Fan W."/>
            <person name="Wang S."/>
            <person name="Wang H."/>
            <person name="Wang A."/>
            <person name="Jiang F."/>
            <person name="Liu H."/>
            <person name="Zhao H."/>
            <person name="Xu D."/>
            <person name="Zhang Y."/>
        </authorList>
    </citation>
    <scope>NUCLEOTIDE SEQUENCE [LARGE SCALE GENOMIC DNA]</scope>
    <source>
        <strain evidence="2">cv. Niubang</strain>
    </source>
</reference>
<accession>A0ACB8XFA2</accession>
<gene>
    <name evidence="1" type="ORF">L6452_44151</name>
</gene>
<organism evidence="1 2">
    <name type="scientific">Arctium lappa</name>
    <name type="common">Greater burdock</name>
    <name type="synonym">Lappa major</name>
    <dbReference type="NCBI Taxonomy" id="4217"/>
    <lineage>
        <taxon>Eukaryota</taxon>
        <taxon>Viridiplantae</taxon>
        <taxon>Streptophyta</taxon>
        <taxon>Embryophyta</taxon>
        <taxon>Tracheophyta</taxon>
        <taxon>Spermatophyta</taxon>
        <taxon>Magnoliopsida</taxon>
        <taxon>eudicotyledons</taxon>
        <taxon>Gunneridae</taxon>
        <taxon>Pentapetalae</taxon>
        <taxon>asterids</taxon>
        <taxon>campanulids</taxon>
        <taxon>Asterales</taxon>
        <taxon>Asteraceae</taxon>
        <taxon>Carduoideae</taxon>
        <taxon>Cardueae</taxon>
        <taxon>Arctiinae</taxon>
        <taxon>Arctium</taxon>
    </lineage>
</organism>
<dbReference type="Proteomes" id="UP001055879">
    <property type="component" value="Linkage Group LG18"/>
</dbReference>
<proteinExistence type="predicted"/>
<comment type="caution">
    <text evidence="1">The sequence shown here is derived from an EMBL/GenBank/DDBJ whole genome shotgun (WGS) entry which is preliminary data.</text>
</comment>
<dbReference type="EMBL" id="CM042064">
    <property type="protein sequence ID" value="KAI3665524.1"/>
    <property type="molecule type" value="Genomic_DNA"/>
</dbReference>